<comment type="caution">
    <text evidence="1">The sequence shown here is derived from an EMBL/GenBank/DDBJ whole genome shotgun (WGS) entry which is preliminary data.</text>
</comment>
<accession>X6LWR8</accession>
<protein>
    <submittedName>
        <fullName evidence="1">Uncharacterized protein</fullName>
    </submittedName>
</protein>
<name>X6LWR8_RETFI</name>
<sequence length="120" mass="14482">MKWNEKQLNHAFNYLKRMLNQDDDWNYIETLAAITVKLSGKQFDNAFNYFISGFNCEERYTYDRYAGLLERIAQRLDEKQMNIALKHCMDRLNDKNEHQNIRIKCIKLIEEILINVMNNN</sequence>
<proteinExistence type="predicted"/>
<gene>
    <name evidence="1" type="ORF">RFI_31332</name>
</gene>
<organism evidence="1 2">
    <name type="scientific">Reticulomyxa filosa</name>
    <dbReference type="NCBI Taxonomy" id="46433"/>
    <lineage>
        <taxon>Eukaryota</taxon>
        <taxon>Sar</taxon>
        <taxon>Rhizaria</taxon>
        <taxon>Retaria</taxon>
        <taxon>Foraminifera</taxon>
        <taxon>Monothalamids</taxon>
        <taxon>Reticulomyxidae</taxon>
        <taxon>Reticulomyxa</taxon>
    </lineage>
</organism>
<dbReference type="EMBL" id="ASPP01027539">
    <property type="protein sequence ID" value="ETO06064.1"/>
    <property type="molecule type" value="Genomic_DNA"/>
</dbReference>
<evidence type="ECO:0000313" key="1">
    <source>
        <dbReference type="EMBL" id="ETO06064.1"/>
    </source>
</evidence>
<dbReference type="SUPFAM" id="SSF48371">
    <property type="entry name" value="ARM repeat"/>
    <property type="match status" value="1"/>
</dbReference>
<dbReference type="InterPro" id="IPR016024">
    <property type="entry name" value="ARM-type_fold"/>
</dbReference>
<dbReference type="Proteomes" id="UP000023152">
    <property type="component" value="Unassembled WGS sequence"/>
</dbReference>
<dbReference type="AlphaFoldDB" id="X6LWR8"/>
<evidence type="ECO:0000313" key="2">
    <source>
        <dbReference type="Proteomes" id="UP000023152"/>
    </source>
</evidence>
<keyword evidence="2" id="KW-1185">Reference proteome</keyword>
<reference evidence="1 2" key="1">
    <citation type="journal article" date="2013" name="Curr. Biol.">
        <title>The Genome of the Foraminiferan Reticulomyxa filosa.</title>
        <authorList>
            <person name="Glockner G."/>
            <person name="Hulsmann N."/>
            <person name="Schleicher M."/>
            <person name="Noegel A.A."/>
            <person name="Eichinger L."/>
            <person name="Gallinger C."/>
            <person name="Pawlowski J."/>
            <person name="Sierra R."/>
            <person name="Euteneuer U."/>
            <person name="Pillet L."/>
            <person name="Moustafa A."/>
            <person name="Platzer M."/>
            <person name="Groth M."/>
            <person name="Szafranski K."/>
            <person name="Schliwa M."/>
        </authorList>
    </citation>
    <scope>NUCLEOTIDE SEQUENCE [LARGE SCALE GENOMIC DNA]</scope>
</reference>